<feature type="compositionally biased region" description="Basic residues" evidence="6">
    <location>
        <begin position="18"/>
        <end position="29"/>
    </location>
</feature>
<accession>A0AAW1KL58</accession>
<feature type="coiled-coil region" evidence="5">
    <location>
        <begin position="231"/>
        <end position="258"/>
    </location>
</feature>
<dbReference type="PANTHER" id="PTHR44981:SF2">
    <property type="entry name" value="PERICENTRIN-LIKE PROTEIN, ISOFORM F"/>
    <property type="match status" value="1"/>
</dbReference>
<evidence type="ECO:0000313" key="8">
    <source>
        <dbReference type="Proteomes" id="UP001458880"/>
    </source>
</evidence>
<keyword evidence="8" id="KW-1185">Reference proteome</keyword>
<evidence type="ECO:0000256" key="1">
    <source>
        <dbReference type="ARBA" id="ARBA00004300"/>
    </source>
</evidence>
<feature type="compositionally biased region" description="Low complexity" evidence="6">
    <location>
        <begin position="39"/>
        <end position="51"/>
    </location>
</feature>
<feature type="coiled-coil region" evidence="5">
    <location>
        <begin position="644"/>
        <end position="693"/>
    </location>
</feature>
<dbReference type="EMBL" id="JASPKY010000215">
    <property type="protein sequence ID" value="KAK9719882.1"/>
    <property type="molecule type" value="Genomic_DNA"/>
</dbReference>
<keyword evidence="3 5" id="KW-0175">Coiled coil</keyword>
<dbReference type="GO" id="GO:0005813">
    <property type="term" value="C:centrosome"/>
    <property type="evidence" value="ECO:0007669"/>
    <property type="project" value="UniProtKB-SubCell"/>
</dbReference>
<evidence type="ECO:0000256" key="3">
    <source>
        <dbReference type="ARBA" id="ARBA00023054"/>
    </source>
</evidence>
<proteinExistence type="predicted"/>
<dbReference type="GO" id="GO:0007165">
    <property type="term" value="P:signal transduction"/>
    <property type="evidence" value="ECO:0007669"/>
    <property type="project" value="InterPro"/>
</dbReference>
<evidence type="ECO:0000313" key="7">
    <source>
        <dbReference type="EMBL" id="KAK9719882.1"/>
    </source>
</evidence>
<feature type="region of interest" description="Disordered" evidence="6">
    <location>
        <begin position="1"/>
        <end position="64"/>
    </location>
</feature>
<dbReference type="AlphaFoldDB" id="A0AAW1KL58"/>
<dbReference type="Proteomes" id="UP001458880">
    <property type="component" value="Unassembled WGS sequence"/>
</dbReference>
<keyword evidence="4" id="KW-0206">Cytoskeleton</keyword>
<evidence type="ECO:0000256" key="2">
    <source>
        <dbReference type="ARBA" id="ARBA00022490"/>
    </source>
</evidence>
<feature type="coiled-coil region" evidence="5">
    <location>
        <begin position="425"/>
        <end position="518"/>
    </location>
</feature>
<protein>
    <submittedName>
        <fullName evidence="7">Uncharacterized protein</fullName>
    </submittedName>
</protein>
<gene>
    <name evidence="7" type="ORF">QE152_g22409</name>
</gene>
<dbReference type="GO" id="GO:0060090">
    <property type="term" value="F:molecular adaptor activity"/>
    <property type="evidence" value="ECO:0007669"/>
    <property type="project" value="InterPro"/>
</dbReference>
<feature type="compositionally biased region" description="Basic and acidic residues" evidence="6">
    <location>
        <begin position="1"/>
        <end position="17"/>
    </location>
</feature>
<organism evidence="7 8">
    <name type="scientific">Popillia japonica</name>
    <name type="common">Japanese beetle</name>
    <dbReference type="NCBI Taxonomy" id="7064"/>
    <lineage>
        <taxon>Eukaryota</taxon>
        <taxon>Metazoa</taxon>
        <taxon>Ecdysozoa</taxon>
        <taxon>Arthropoda</taxon>
        <taxon>Hexapoda</taxon>
        <taxon>Insecta</taxon>
        <taxon>Pterygota</taxon>
        <taxon>Neoptera</taxon>
        <taxon>Endopterygota</taxon>
        <taxon>Coleoptera</taxon>
        <taxon>Polyphaga</taxon>
        <taxon>Scarabaeiformia</taxon>
        <taxon>Scarabaeidae</taxon>
        <taxon>Rutelinae</taxon>
        <taxon>Popillia</taxon>
    </lineage>
</organism>
<evidence type="ECO:0000256" key="5">
    <source>
        <dbReference type="SAM" id="Coils"/>
    </source>
</evidence>
<name>A0AAW1KL58_POPJA</name>
<comment type="caution">
    <text evidence="7">The sequence shown here is derived from an EMBL/GenBank/DDBJ whole genome shotgun (WGS) entry which is preliminary data.</text>
</comment>
<sequence length="826" mass="94162">MEEDRAKKIEAGREKLALFKKKKQKRGKRTPGNSTPAHSSNSSSSSLNVSLPDLPENTTGKGVEDVISDSSTISEHLRSVNSSDSVENDRSLQEIEISNNSLAIILDNLPGDDQAYRLSQENLSPINSSQKTETIVEDKVNSTIANDAVDILNEILCSECFKSRGENSNLTDTNDLSINIFEGVSLDDSSINNYVTKLRQTNLSDVNDEEFNKILTPEEVNIISEHSFERIKVLEKQLVRKDSEIAALSAELDSLKELTNSLSTTDYKPYQEDYHSRLVEFQNAVMHRDNLIQQLTESLQQSILNREELQQQSENFAKEISLLQKQLSKTSNIIKQHQCTMENVERSPAKTFKQQFRKKSNKTEDDDDVVSISLPLRRDNDNLSSIDESVVVIKGGDSCTVPVVNLEKECAKLQDTLGANQVLLLDELKIKINMYIQQKASESNKRFQEDIERLKEKLLCEKVDYESEISRLRQLLFNVKDGSVEFAEMKKELDVKHAKEMEELRTYFEKKCSDLEKNYSEEIFSQQSRKMSDSSTCSELNSDTFEACAAAAGPGGDAAPCSDAEVKQADPSKLDDLNSPTKDDITKIKEDLLKFSVRFSKINVDKLSKGELKKINSDLANSNLKLLAKYDWSEIKNDMRNKYNAELEILREDYDNRMDLLNVDYDVKMRNMKESYQEQIDVLKYELNEALRSAQMSVSTAVQEVASSGEYELAEVVQSYERRLQEQVTLAKIDIIAALEHQIQMLANGNVDSEWPSELLQIRNRFTEKYAKEIEEMKTQHHQEIAQLKEEHFKVLNGALERARRRSLRDGESLITDKDLEIIRDR</sequence>
<reference evidence="7 8" key="1">
    <citation type="journal article" date="2024" name="BMC Genomics">
        <title>De novo assembly and annotation of Popillia japonica's genome with initial clues to its potential as an invasive pest.</title>
        <authorList>
            <person name="Cucini C."/>
            <person name="Boschi S."/>
            <person name="Funari R."/>
            <person name="Cardaioli E."/>
            <person name="Iannotti N."/>
            <person name="Marturano G."/>
            <person name="Paoli F."/>
            <person name="Bruttini M."/>
            <person name="Carapelli A."/>
            <person name="Frati F."/>
            <person name="Nardi F."/>
        </authorList>
    </citation>
    <scope>NUCLEOTIDE SEQUENCE [LARGE SCALE GENOMIC DNA]</scope>
    <source>
        <strain evidence="7">DMR45628</strain>
    </source>
</reference>
<evidence type="ECO:0000256" key="4">
    <source>
        <dbReference type="ARBA" id="ARBA00023212"/>
    </source>
</evidence>
<dbReference type="PANTHER" id="PTHR44981">
    <property type="entry name" value="PERICENTRIN-LIKE PROTEIN, ISOFORM F"/>
    <property type="match status" value="1"/>
</dbReference>
<feature type="coiled-coil region" evidence="5">
    <location>
        <begin position="292"/>
        <end position="326"/>
    </location>
</feature>
<evidence type="ECO:0000256" key="6">
    <source>
        <dbReference type="SAM" id="MobiDB-lite"/>
    </source>
</evidence>
<comment type="subcellular location">
    <subcellularLocation>
        <location evidence="1">Cytoplasm</location>
        <location evidence="1">Cytoskeleton</location>
        <location evidence="1">Microtubule organizing center</location>
        <location evidence="1">Centrosome</location>
    </subcellularLocation>
</comment>
<dbReference type="InterPro" id="IPR028745">
    <property type="entry name" value="AKAP9/Pericentrin"/>
</dbReference>
<keyword evidence="2" id="KW-0963">Cytoplasm</keyword>